<keyword evidence="3" id="KW-1185">Reference proteome</keyword>
<gene>
    <name evidence="2" type="ORF">KVA01_10080</name>
</gene>
<organism evidence="2 3">
    <name type="scientific">Kocuria varians</name>
    <name type="common">Micrococcus varians</name>
    <dbReference type="NCBI Taxonomy" id="1272"/>
    <lineage>
        <taxon>Bacteria</taxon>
        <taxon>Bacillati</taxon>
        <taxon>Actinomycetota</taxon>
        <taxon>Actinomycetes</taxon>
        <taxon>Micrococcales</taxon>
        <taxon>Micrococcaceae</taxon>
        <taxon>Kocuria</taxon>
    </lineage>
</organism>
<comment type="caution">
    <text evidence="2">The sequence shown here is derived from an EMBL/GenBank/DDBJ whole genome shotgun (WGS) entry which is preliminary data.</text>
</comment>
<feature type="compositionally biased region" description="Basic residues" evidence="1">
    <location>
        <begin position="103"/>
        <end position="114"/>
    </location>
</feature>
<feature type="region of interest" description="Disordered" evidence="1">
    <location>
        <begin position="68"/>
        <end position="124"/>
    </location>
</feature>
<evidence type="ECO:0000313" key="3">
    <source>
        <dbReference type="Proteomes" id="UP000315730"/>
    </source>
</evidence>
<dbReference type="Proteomes" id="UP000315730">
    <property type="component" value="Unassembled WGS sequence"/>
</dbReference>
<dbReference type="AlphaFoldDB" id="A0A4Y4D5M6"/>
<name>A0A4Y4D5M6_KOCVA</name>
<proteinExistence type="predicted"/>
<feature type="region of interest" description="Disordered" evidence="1">
    <location>
        <begin position="1"/>
        <end position="34"/>
    </location>
</feature>
<evidence type="ECO:0000256" key="1">
    <source>
        <dbReference type="SAM" id="MobiDB-lite"/>
    </source>
</evidence>
<reference evidence="2 3" key="1">
    <citation type="submission" date="2019-06" db="EMBL/GenBank/DDBJ databases">
        <title>Whole genome shotgun sequence of Kocuria varians NBRC 15358.</title>
        <authorList>
            <person name="Hosoyama A."/>
            <person name="Uohara A."/>
            <person name="Ohji S."/>
            <person name="Ichikawa N."/>
        </authorList>
    </citation>
    <scope>NUCLEOTIDE SEQUENCE [LARGE SCALE GENOMIC DNA]</scope>
    <source>
        <strain evidence="2 3">NBRC 15358</strain>
    </source>
</reference>
<protein>
    <submittedName>
        <fullName evidence="2">Uncharacterized protein</fullName>
    </submittedName>
</protein>
<evidence type="ECO:0000313" key="2">
    <source>
        <dbReference type="EMBL" id="GEC98853.1"/>
    </source>
</evidence>
<dbReference type="EMBL" id="BJNW01000007">
    <property type="protein sequence ID" value="GEC98853.1"/>
    <property type="molecule type" value="Genomic_DNA"/>
</dbReference>
<sequence length="124" mass="13720">MPSPYPQVRAERGNTTADAGGPGAFAGRRRRQGTPHVLLSGVKARNGPNFCVCSVSARCAHRTLPAARGAHLPRPHSTTAPLRVSPERRRRRATPGEECPARRPSRAAWRSKRTQRPEFLRLLR</sequence>
<accession>A0A4Y4D5M6</accession>
<feature type="compositionally biased region" description="Basic and acidic residues" evidence="1">
    <location>
        <begin position="115"/>
        <end position="124"/>
    </location>
</feature>